<dbReference type="AlphaFoldDB" id="A0A3N6QT32"/>
<comment type="caution">
    <text evidence="1">The sequence shown here is derived from an EMBL/GenBank/DDBJ whole genome shotgun (WGS) entry which is preliminary data.</text>
</comment>
<evidence type="ECO:0000313" key="2">
    <source>
        <dbReference type="Proteomes" id="UP000712600"/>
    </source>
</evidence>
<name>A0A3N6QT32_BRACR</name>
<organism evidence="1 2">
    <name type="scientific">Brassica cretica</name>
    <name type="common">Mustard</name>
    <dbReference type="NCBI Taxonomy" id="69181"/>
    <lineage>
        <taxon>Eukaryota</taxon>
        <taxon>Viridiplantae</taxon>
        <taxon>Streptophyta</taxon>
        <taxon>Embryophyta</taxon>
        <taxon>Tracheophyta</taxon>
        <taxon>Spermatophyta</taxon>
        <taxon>Magnoliopsida</taxon>
        <taxon>eudicotyledons</taxon>
        <taxon>Gunneridae</taxon>
        <taxon>Pentapetalae</taxon>
        <taxon>rosids</taxon>
        <taxon>malvids</taxon>
        <taxon>Brassicales</taxon>
        <taxon>Brassicaceae</taxon>
        <taxon>Brassiceae</taxon>
        <taxon>Brassica</taxon>
    </lineage>
</organism>
<dbReference type="EMBL" id="QGKX02000004">
    <property type="protein sequence ID" value="KAF3600950.1"/>
    <property type="molecule type" value="Genomic_DNA"/>
</dbReference>
<evidence type="ECO:0000313" key="1">
    <source>
        <dbReference type="EMBL" id="KAF3600950.1"/>
    </source>
</evidence>
<dbReference type="Proteomes" id="UP000712600">
    <property type="component" value="Unassembled WGS sequence"/>
</dbReference>
<reference evidence="1" key="1">
    <citation type="submission" date="2019-12" db="EMBL/GenBank/DDBJ databases">
        <title>Genome sequencing and annotation of Brassica cretica.</title>
        <authorList>
            <person name="Studholme D.J."/>
            <person name="Sarris P."/>
        </authorList>
    </citation>
    <scope>NUCLEOTIDE SEQUENCE</scope>
    <source>
        <strain evidence="1">PFS-109/04</strain>
        <tissue evidence="1">Leaf</tissue>
    </source>
</reference>
<proteinExistence type="predicted"/>
<protein>
    <submittedName>
        <fullName evidence="1">Uncharacterized protein</fullName>
    </submittedName>
</protein>
<accession>A0A3N6QT32</accession>
<gene>
    <name evidence="1" type="ORF">F2Q69_00037855</name>
</gene>
<sequence>MLSEEEEEEEDETLEHTLFAVREVSIYKIMWRTIRRENYVEPFLDLSRGGTKRLSDHEKYVP</sequence>